<dbReference type="OrthoDB" id="619048at2759"/>
<comment type="caution">
    <text evidence="1">The sequence shown here is derived from an EMBL/GenBank/DDBJ whole genome shotgun (WGS) entry which is preliminary data.</text>
</comment>
<accession>A0A835C3M4</accession>
<reference evidence="1" key="1">
    <citation type="submission" date="2020-07" db="EMBL/GenBank/DDBJ databases">
        <title>Genome sequence and genetic diversity analysis of an under-domesticated orphan crop, white fonio (Digitaria exilis).</title>
        <authorList>
            <person name="Bennetzen J.L."/>
            <person name="Chen S."/>
            <person name="Ma X."/>
            <person name="Wang X."/>
            <person name="Yssel A.E.J."/>
            <person name="Chaluvadi S.R."/>
            <person name="Johnson M."/>
            <person name="Gangashetty P."/>
            <person name="Hamidou F."/>
            <person name="Sanogo M.D."/>
            <person name="Zwaenepoel A."/>
            <person name="Wallace J."/>
            <person name="Van De Peer Y."/>
            <person name="Van Deynze A."/>
        </authorList>
    </citation>
    <scope>NUCLEOTIDE SEQUENCE</scope>
    <source>
        <tissue evidence="1">Leaves</tissue>
    </source>
</reference>
<sequence>MDPSVDETMIPFWWAKQQPSLLSLAEFRREDGWANIGEGPAGLIAEHLLAVGDVADYISFRAVCRLWRICSTDPRAHGILDTRFLPRQWIMLREEEEAEASPHRRRFLNTFTGCTRSLDLPELDVQDVFGPTTEGLLVLLDTATCVLRLLNPVTRARQMADFPPTGTLITREDLEQFPSMKDLFQVCGAGLADNFTIAVYFINIRTLAIAKPGLLGRFGCKGDGTRLWECGLGGRVVFIGMELALSVSPLVFPSISADAIYLGFDGEMSGMLDHSPVLLIMDGTTEPHQYYEDSIDDAMPLYGPLGVDAYLSQCVTGYGDT</sequence>
<protein>
    <recommendedName>
        <fullName evidence="3">F-box domain-containing protein</fullName>
    </recommendedName>
</protein>
<dbReference type="AlphaFoldDB" id="A0A835C3M4"/>
<dbReference type="PANTHER" id="PTHR33165:SF89">
    <property type="entry name" value="DUF295 DOMAIN-CONTAINING PROTEIN"/>
    <property type="match status" value="1"/>
</dbReference>
<proteinExistence type="predicted"/>
<keyword evidence="2" id="KW-1185">Reference proteome</keyword>
<name>A0A835C3M4_9POAL</name>
<evidence type="ECO:0000313" key="2">
    <source>
        <dbReference type="Proteomes" id="UP000636709"/>
    </source>
</evidence>
<evidence type="ECO:0008006" key="3">
    <source>
        <dbReference type="Google" id="ProtNLM"/>
    </source>
</evidence>
<dbReference type="Proteomes" id="UP000636709">
    <property type="component" value="Unassembled WGS sequence"/>
</dbReference>
<gene>
    <name evidence="1" type="ORF">HU200_028703</name>
</gene>
<dbReference type="Gramene" id="Dexi6B01G0003960.1">
    <property type="protein sequence ID" value="Dexi6B01G0003960.1:cds"/>
    <property type="gene ID" value="Dexi6B01G0003960"/>
</dbReference>
<dbReference type="EMBL" id="JACEFO010001742">
    <property type="protein sequence ID" value="KAF8712921.1"/>
    <property type="molecule type" value="Genomic_DNA"/>
</dbReference>
<organism evidence="1 2">
    <name type="scientific">Digitaria exilis</name>
    <dbReference type="NCBI Taxonomy" id="1010633"/>
    <lineage>
        <taxon>Eukaryota</taxon>
        <taxon>Viridiplantae</taxon>
        <taxon>Streptophyta</taxon>
        <taxon>Embryophyta</taxon>
        <taxon>Tracheophyta</taxon>
        <taxon>Spermatophyta</taxon>
        <taxon>Magnoliopsida</taxon>
        <taxon>Liliopsida</taxon>
        <taxon>Poales</taxon>
        <taxon>Poaceae</taxon>
        <taxon>PACMAD clade</taxon>
        <taxon>Panicoideae</taxon>
        <taxon>Panicodae</taxon>
        <taxon>Paniceae</taxon>
        <taxon>Anthephorinae</taxon>
        <taxon>Digitaria</taxon>
    </lineage>
</organism>
<dbReference type="PANTHER" id="PTHR33165">
    <property type="entry name" value="F-BOX DOMAIN CONTAINING PROTEIN-LIKE-RELATED"/>
    <property type="match status" value="1"/>
</dbReference>
<evidence type="ECO:0000313" key="1">
    <source>
        <dbReference type="EMBL" id="KAF8712921.1"/>
    </source>
</evidence>